<dbReference type="CDD" id="cd06558">
    <property type="entry name" value="crotonase-like"/>
    <property type="match status" value="1"/>
</dbReference>
<dbReference type="PROSITE" id="PS00166">
    <property type="entry name" value="ENOYL_COA_HYDRATASE"/>
    <property type="match status" value="1"/>
</dbReference>
<dbReference type="Pfam" id="PF00378">
    <property type="entry name" value="ECH_1"/>
    <property type="match status" value="1"/>
</dbReference>
<evidence type="ECO:0000256" key="2">
    <source>
        <dbReference type="RuleBase" id="RU003707"/>
    </source>
</evidence>
<dbReference type="AlphaFoldDB" id="A0A166IJY8"/>
<dbReference type="Gene3D" id="3.90.226.10">
    <property type="entry name" value="2-enoyl-CoA Hydratase, Chain A, domain 1"/>
    <property type="match status" value="1"/>
</dbReference>
<dbReference type="Proteomes" id="UP000076798">
    <property type="component" value="Unassembled WGS sequence"/>
</dbReference>
<organism evidence="3 4">
    <name type="scientific">Sistotremastrum suecicum HHB10207 ss-3</name>
    <dbReference type="NCBI Taxonomy" id="1314776"/>
    <lineage>
        <taxon>Eukaryota</taxon>
        <taxon>Fungi</taxon>
        <taxon>Dikarya</taxon>
        <taxon>Basidiomycota</taxon>
        <taxon>Agaricomycotina</taxon>
        <taxon>Agaricomycetes</taxon>
        <taxon>Sistotremastrales</taxon>
        <taxon>Sistotremastraceae</taxon>
        <taxon>Sistotremastrum</taxon>
    </lineage>
</organism>
<keyword evidence="4" id="KW-1185">Reference proteome</keyword>
<dbReference type="InterPro" id="IPR001753">
    <property type="entry name" value="Enoyl-CoA_hydra/iso"/>
</dbReference>
<gene>
    <name evidence="3" type="ORF">SISSUDRAFT_1124495</name>
</gene>
<name>A0A166IJY8_9AGAM</name>
<dbReference type="STRING" id="1314776.A0A166IJY8"/>
<sequence length="283" mass="30625">MPSEIQPPSHGDHLTLSYPADHVLLLTMNRPKQLNAMTPSLSKDIGRVLSWFDDEPTLWCAIINGAGRAFCAGADLKAQVWKADQEGGQKDESEQIATSPHGFASVSRRSISSKPIIAAVHGMAFGGGLEMVVNCDIVIAGASCKLGFPEVKRGVTIAQGAIPRVAFISGFQFASELMFTGRTISSQEAQDRFRFVNKVVPDNEVLPTAIAWAKEITQNSPDSVASVKKAIILAKQAAGIEQSTLNHAYSVENKRLFNGENIQEGLKAFSERRPPAWKNPAKL</sequence>
<dbReference type="EMBL" id="KV428006">
    <property type="protein sequence ID" value="KZT43818.1"/>
    <property type="molecule type" value="Genomic_DNA"/>
</dbReference>
<dbReference type="PANTHER" id="PTHR11941:SF158">
    <property type="entry name" value="ENOYL-COA HYDRATASE (AFU_ORTHOLOGUE AFUA_2G10650)"/>
    <property type="match status" value="1"/>
</dbReference>
<reference evidence="3 4" key="1">
    <citation type="journal article" date="2016" name="Mol. Biol. Evol.">
        <title>Comparative Genomics of Early-Diverging Mushroom-Forming Fungi Provides Insights into the Origins of Lignocellulose Decay Capabilities.</title>
        <authorList>
            <person name="Nagy L.G."/>
            <person name="Riley R."/>
            <person name="Tritt A."/>
            <person name="Adam C."/>
            <person name="Daum C."/>
            <person name="Floudas D."/>
            <person name="Sun H."/>
            <person name="Yadav J.S."/>
            <person name="Pangilinan J."/>
            <person name="Larsson K.H."/>
            <person name="Matsuura K."/>
            <person name="Barry K."/>
            <person name="Labutti K."/>
            <person name="Kuo R."/>
            <person name="Ohm R.A."/>
            <person name="Bhattacharya S.S."/>
            <person name="Shirouzu T."/>
            <person name="Yoshinaga Y."/>
            <person name="Martin F.M."/>
            <person name="Grigoriev I.V."/>
            <person name="Hibbett D.S."/>
        </authorList>
    </citation>
    <scope>NUCLEOTIDE SEQUENCE [LARGE SCALE GENOMIC DNA]</scope>
    <source>
        <strain evidence="3 4">HHB10207 ss-3</strain>
    </source>
</reference>
<evidence type="ECO:0000256" key="1">
    <source>
        <dbReference type="ARBA" id="ARBA00005254"/>
    </source>
</evidence>
<dbReference type="SUPFAM" id="SSF52096">
    <property type="entry name" value="ClpP/crotonase"/>
    <property type="match status" value="1"/>
</dbReference>
<dbReference type="PANTHER" id="PTHR11941">
    <property type="entry name" value="ENOYL-COA HYDRATASE-RELATED"/>
    <property type="match status" value="1"/>
</dbReference>
<dbReference type="InterPro" id="IPR029045">
    <property type="entry name" value="ClpP/crotonase-like_dom_sf"/>
</dbReference>
<evidence type="ECO:0000313" key="4">
    <source>
        <dbReference type="Proteomes" id="UP000076798"/>
    </source>
</evidence>
<dbReference type="GO" id="GO:0005739">
    <property type="term" value="C:mitochondrion"/>
    <property type="evidence" value="ECO:0007669"/>
    <property type="project" value="TreeGrafter"/>
</dbReference>
<dbReference type="InterPro" id="IPR018376">
    <property type="entry name" value="Enoyl-CoA_hyd/isom_CS"/>
</dbReference>
<accession>A0A166IJY8</accession>
<dbReference type="GO" id="GO:0003824">
    <property type="term" value="F:catalytic activity"/>
    <property type="evidence" value="ECO:0007669"/>
    <property type="project" value="InterPro"/>
</dbReference>
<protein>
    <submittedName>
        <fullName evidence="3">ClpP/crotonase</fullName>
    </submittedName>
</protein>
<dbReference type="GO" id="GO:0006635">
    <property type="term" value="P:fatty acid beta-oxidation"/>
    <property type="evidence" value="ECO:0007669"/>
    <property type="project" value="TreeGrafter"/>
</dbReference>
<dbReference type="OrthoDB" id="2139957at2759"/>
<proteinExistence type="inferred from homology"/>
<comment type="similarity">
    <text evidence="1 2">Belongs to the enoyl-CoA hydratase/isomerase family.</text>
</comment>
<evidence type="ECO:0000313" key="3">
    <source>
        <dbReference type="EMBL" id="KZT43818.1"/>
    </source>
</evidence>